<protein>
    <submittedName>
        <fullName evidence="1">Putative secreted protein</fullName>
    </submittedName>
</protein>
<reference evidence="1" key="1">
    <citation type="submission" date="2019-12" db="EMBL/GenBank/DDBJ databases">
        <title>An insight into the sialome of adult female Ixodes ricinus ticks feeding for 6 days.</title>
        <authorList>
            <person name="Perner J."/>
            <person name="Ribeiro J.M.C."/>
        </authorList>
    </citation>
    <scope>NUCLEOTIDE SEQUENCE</scope>
    <source>
        <strain evidence="1">Semi-engorged</strain>
        <tissue evidence="1">Salivary glands</tissue>
    </source>
</reference>
<sequence>MSRRRGRTLSFISVLESLMPSSSRSLGRLSSTSPTTWAKSLYSGSKMNSTKLRCAELCGGFLVNFRVLLLK</sequence>
<evidence type="ECO:0000313" key="1">
    <source>
        <dbReference type="EMBL" id="MXU82757.1"/>
    </source>
</evidence>
<organism evidence="1">
    <name type="scientific">Ixodes ricinus</name>
    <name type="common">Common tick</name>
    <name type="synonym">Acarus ricinus</name>
    <dbReference type="NCBI Taxonomy" id="34613"/>
    <lineage>
        <taxon>Eukaryota</taxon>
        <taxon>Metazoa</taxon>
        <taxon>Ecdysozoa</taxon>
        <taxon>Arthropoda</taxon>
        <taxon>Chelicerata</taxon>
        <taxon>Arachnida</taxon>
        <taxon>Acari</taxon>
        <taxon>Parasitiformes</taxon>
        <taxon>Ixodida</taxon>
        <taxon>Ixodoidea</taxon>
        <taxon>Ixodidae</taxon>
        <taxon>Ixodinae</taxon>
        <taxon>Ixodes</taxon>
    </lineage>
</organism>
<dbReference type="AlphaFoldDB" id="A0A6B0U0M8"/>
<dbReference type="EMBL" id="GIFC01000674">
    <property type="protein sequence ID" value="MXU82757.1"/>
    <property type="molecule type" value="Transcribed_RNA"/>
</dbReference>
<accession>A0A6B0U0M8</accession>
<name>A0A6B0U0M8_IXORI</name>
<proteinExistence type="predicted"/>